<evidence type="ECO:0000256" key="2">
    <source>
        <dbReference type="ARBA" id="ARBA00022475"/>
    </source>
</evidence>
<keyword evidence="3 6" id="KW-0812">Transmembrane</keyword>
<evidence type="ECO:0000259" key="7">
    <source>
        <dbReference type="Pfam" id="PF00892"/>
    </source>
</evidence>
<dbReference type="RefSeq" id="WP_114839212.1">
    <property type="nucleotide sequence ID" value="NZ_CP031217.1"/>
</dbReference>
<dbReference type="InterPro" id="IPR000620">
    <property type="entry name" value="EamA_dom"/>
</dbReference>
<name>A0AAX2AB68_9BACT</name>
<reference evidence="8 10" key="2">
    <citation type="submission" date="2018-07" db="EMBL/GenBank/DDBJ databases">
        <title>Complete genome of the Arcobacter bivalviorum type strain LMG 26154.</title>
        <authorList>
            <person name="Miller W.G."/>
            <person name="Yee E."/>
            <person name="Bono J.L."/>
        </authorList>
    </citation>
    <scope>NUCLEOTIDE SEQUENCE [LARGE SCALE GENOMIC DNA]</scope>
    <source>
        <strain evidence="8 10">LMG 26154</strain>
    </source>
</reference>
<dbReference type="SUPFAM" id="SSF103481">
    <property type="entry name" value="Multidrug resistance efflux transporter EmrE"/>
    <property type="match status" value="2"/>
</dbReference>
<dbReference type="EMBL" id="CP031217">
    <property type="protein sequence ID" value="AXH12383.1"/>
    <property type="molecule type" value="Genomic_DNA"/>
</dbReference>
<keyword evidence="2" id="KW-1003">Cell membrane</keyword>
<feature type="transmembrane region" description="Helical" evidence="6">
    <location>
        <begin position="125"/>
        <end position="142"/>
    </location>
</feature>
<feature type="transmembrane region" description="Helical" evidence="6">
    <location>
        <begin position="68"/>
        <end position="91"/>
    </location>
</feature>
<organism evidence="9 11">
    <name type="scientific">Halarcobacter bivalviorum</name>
    <dbReference type="NCBI Taxonomy" id="663364"/>
    <lineage>
        <taxon>Bacteria</taxon>
        <taxon>Pseudomonadati</taxon>
        <taxon>Campylobacterota</taxon>
        <taxon>Epsilonproteobacteria</taxon>
        <taxon>Campylobacterales</taxon>
        <taxon>Arcobacteraceae</taxon>
        <taxon>Halarcobacter</taxon>
    </lineage>
</organism>
<dbReference type="Proteomes" id="UP000253850">
    <property type="component" value="Chromosome"/>
</dbReference>
<feature type="transmembrane region" description="Helical" evidence="6">
    <location>
        <begin position="39"/>
        <end position="56"/>
    </location>
</feature>
<dbReference type="PANTHER" id="PTHR32322">
    <property type="entry name" value="INNER MEMBRANE TRANSPORTER"/>
    <property type="match status" value="1"/>
</dbReference>
<keyword evidence="5 6" id="KW-0472">Membrane</keyword>
<evidence type="ECO:0000313" key="10">
    <source>
        <dbReference type="Proteomes" id="UP000253850"/>
    </source>
</evidence>
<feature type="transmembrane region" description="Helical" evidence="6">
    <location>
        <begin position="251"/>
        <end position="270"/>
    </location>
</feature>
<evidence type="ECO:0000256" key="1">
    <source>
        <dbReference type="ARBA" id="ARBA00004651"/>
    </source>
</evidence>
<dbReference type="PANTHER" id="PTHR32322:SF18">
    <property type="entry name" value="S-ADENOSYLMETHIONINE_S-ADENOSYLHOMOCYSTEINE TRANSPORTER"/>
    <property type="match status" value="1"/>
</dbReference>
<evidence type="ECO:0000313" key="11">
    <source>
        <dbReference type="Proteomes" id="UP000289193"/>
    </source>
</evidence>
<gene>
    <name evidence="8" type="ORF">ABIV_1387</name>
    <name evidence="9" type="ORF">CRV05_05260</name>
</gene>
<dbReference type="Proteomes" id="UP000289193">
    <property type="component" value="Unassembled WGS sequence"/>
</dbReference>
<evidence type="ECO:0000256" key="4">
    <source>
        <dbReference type="ARBA" id="ARBA00022989"/>
    </source>
</evidence>
<protein>
    <submittedName>
        <fullName evidence="9">EamA family transporter</fullName>
    </submittedName>
    <submittedName>
        <fullName evidence="8">EamA/RhaT family transporter</fullName>
    </submittedName>
</protein>
<feature type="transmembrane region" description="Helical" evidence="6">
    <location>
        <begin position="187"/>
        <end position="208"/>
    </location>
</feature>
<reference evidence="9 11" key="1">
    <citation type="submission" date="2017-10" db="EMBL/GenBank/DDBJ databases">
        <title>Genomics of the genus Arcobacter.</title>
        <authorList>
            <person name="Perez-Cataluna A."/>
            <person name="Figueras M.J."/>
        </authorList>
    </citation>
    <scope>NUCLEOTIDE SEQUENCE [LARGE SCALE GENOMIC DNA]</scope>
    <source>
        <strain evidence="9 11">CECT 7835</strain>
    </source>
</reference>
<comment type="subcellular location">
    <subcellularLocation>
        <location evidence="1">Cell membrane</location>
        <topology evidence="1">Multi-pass membrane protein</topology>
    </subcellularLocation>
</comment>
<feature type="transmembrane region" description="Helical" evidence="6">
    <location>
        <begin position="220"/>
        <end position="239"/>
    </location>
</feature>
<keyword evidence="11" id="KW-1185">Reference proteome</keyword>
<feature type="transmembrane region" description="Helical" evidence="6">
    <location>
        <begin position="7"/>
        <end position="27"/>
    </location>
</feature>
<dbReference type="Pfam" id="PF00892">
    <property type="entry name" value="EamA"/>
    <property type="match status" value="2"/>
</dbReference>
<evidence type="ECO:0000256" key="6">
    <source>
        <dbReference type="SAM" id="Phobius"/>
    </source>
</evidence>
<dbReference type="KEGG" id="hbv:ABIV_1387"/>
<accession>A0AAX2AB68</accession>
<feature type="domain" description="EamA" evidence="7">
    <location>
        <begin position="157"/>
        <end position="293"/>
    </location>
</feature>
<evidence type="ECO:0000256" key="5">
    <source>
        <dbReference type="ARBA" id="ARBA00023136"/>
    </source>
</evidence>
<feature type="domain" description="EamA" evidence="7">
    <location>
        <begin position="7"/>
        <end position="141"/>
    </location>
</feature>
<evidence type="ECO:0000313" key="8">
    <source>
        <dbReference type="EMBL" id="AXH12383.1"/>
    </source>
</evidence>
<keyword evidence="4 6" id="KW-1133">Transmembrane helix</keyword>
<dbReference type="AlphaFoldDB" id="A0AAX2AB68"/>
<dbReference type="InterPro" id="IPR050638">
    <property type="entry name" value="AA-Vitamin_Transporters"/>
</dbReference>
<feature type="transmembrane region" description="Helical" evidence="6">
    <location>
        <begin position="97"/>
        <end position="118"/>
    </location>
</feature>
<dbReference type="GO" id="GO:0005886">
    <property type="term" value="C:plasma membrane"/>
    <property type="evidence" value="ECO:0007669"/>
    <property type="project" value="UniProtKB-SubCell"/>
</dbReference>
<dbReference type="EMBL" id="PDKM01000002">
    <property type="protein sequence ID" value="RXK10690.1"/>
    <property type="molecule type" value="Genomic_DNA"/>
</dbReference>
<feature type="transmembrane region" description="Helical" evidence="6">
    <location>
        <begin position="157"/>
        <end position="175"/>
    </location>
</feature>
<sequence length="301" mass="34549">MISTQRVYILLALCVLFWSGNFIIGRYVNEDIEAIELSFFRWLFTLVFLLPTLLYIDIKKTLSAIKNNFLILIILSFLGITLFNTIVYLALKTTTATNALLINSITPILILILSYFILKAKISKLQITGITLSTIGVIFLVLKGDFTNLLFIKFQDGDLWILVSSLTWAIYSVLLKFKPKELSHLELFVSLVFLGFILILPFYFYQGYTIDREITLIKEQWHIFLYVSIFPSILSFYFWHIGVDTISAAKTGQFAHLMPLFGSILAFIFLNERLDSYHIAGAVMIALGIYLSLFLKKKINE</sequence>
<feature type="transmembrane region" description="Helical" evidence="6">
    <location>
        <begin position="276"/>
        <end position="295"/>
    </location>
</feature>
<evidence type="ECO:0000256" key="3">
    <source>
        <dbReference type="ARBA" id="ARBA00022692"/>
    </source>
</evidence>
<evidence type="ECO:0000313" key="9">
    <source>
        <dbReference type="EMBL" id="RXK10690.1"/>
    </source>
</evidence>
<proteinExistence type="predicted"/>
<dbReference type="InterPro" id="IPR037185">
    <property type="entry name" value="EmrE-like"/>
</dbReference>